<gene>
    <name evidence="3" type="ORF">GCM10014713_04390</name>
</gene>
<comment type="caution">
    <text evidence="3">The sequence shown here is derived from an EMBL/GenBank/DDBJ whole genome shotgun (WGS) entry which is preliminary data.</text>
</comment>
<keyword evidence="2" id="KW-1133">Transmembrane helix</keyword>
<organism evidence="3 4">
    <name type="scientific">Streptomyces purpureus</name>
    <dbReference type="NCBI Taxonomy" id="1951"/>
    <lineage>
        <taxon>Bacteria</taxon>
        <taxon>Bacillati</taxon>
        <taxon>Actinomycetota</taxon>
        <taxon>Actinomycetes</taxon>
        <taxon>Kitasatosporales</taxon>
        <taxon>Streptomycetaceae</taxon>
        <taxon>Streptomyces</taxon>
    </lineage>
</organism>
<evidence type="ECO:0000256" key="1">
    <source>
        <dbReference type="SAM" id="MobiDB-lite"/>
    </source>
</evidence>
<dbReference type="Proteomes" id="UP000619486">
    <property type="component" value="Unassembled WGS sequence"/>
</dbReference>
<dbReference type="AlphaFoldDB" id="A0A918GXJ8"/>
<reference evidence="3" key="1">
    <citation type="journal article" date="2014" name="Int. J. Syst. Evol. Microbiol.">
        <title>Complete genome sequence of Corynebacterium casei LMG S-19264T (=DSM 44701T), isolated from a smear-ripened cheese.</title>
        <authorList>
            <consortium name="US DOE Joint Genome Institute (JGI-PGF)"/>
            <person name="Walter F."/>
            <person name="Albersmeier A."/>
            <person name="Kalinowski J."/>
            <person name="Ruckert C."/>
        </authorList>
    </citation>
    <scope>NUCLEOTIDE SEQUENCE</scope>
    <source>
        <strain evidence="3">JCM 3172</strain>
    </source>
</reference>
<keyword evidence="2" id="KW-0472">Membrane</keyword>
<keyword evidence="2" id="KW-0812">Transmembrane</keyword>
<protein>
    <submittedName>
        <fullName evidence="3">Uncharacterized protein</fullName>
    </submittedName>
</protein>
<accession>A0A918GXJ8</accession>
<evidence type="ECO:0000313" key="4">
    <source>
        <dbReference type="Proteomes" id="UP000619486"/>
    </source>
</evidence>
<dbReference type="EMBL" id="BMQQ01000001">
    <property type="protein sequence ID" value="GGT14761.1"/>
    <property type="molecule type" value="Genomic_DNA"/>
</dbReference>
<evidence type="ECO:0000313" key="3">
    <source>
        <dbReference type="EMBL" id="GGT14761.1"/>
    </source>
</evidence>
<feature type="transmembrane region" description="Helical" evidence="2">
    <location>
        <begin position="33"/>
        <end position="55"/>
    </location>
</feature>
<reference evidence="3" key="2">
    <citation type="submission" date="2020-09" db="EMBL/GenBank/DDBJ databases">
        <authorList>
            <person name="Sun Q."/>
            <person name="Ohkuma M."/>
        </authorList>
    </citation>
    <scope>NUCLEOTIDE SEQUENCE</scope>
    <source>
        <strain evidence="3">JCM 3172</strain>
    </source>
</reference>
<evidence type="ECO:0000256" key="2">
    <source>
        <dbReference type="SAM" id="Phobius"/>
    </source>
</evidence>
<name>A0A918GXJ8_9ACTN</name>
<sequence>MRRACATVVLLVGIALGFWVVFGAPHDWSGSMRLFRMGLGLSSMLLITVSSWLMFPNSSKDGDRADGDQTPAPGPLDV</sequence>
<proteinExistence type="predicted"/>
<keyword evidence="4" id="KW-1185">Reference proteome</keyword>
<feature type="region of interest" description="Disordered" evidence="1">
    <location>
        <begin position="58"/>
        <end position="78"/>
    </location>
</feature>